<reference evidence="1" key="1">
    <citation type="submission" date="2020-04" db="EMBL/GenBank/DDBJ databases">
        <authorList>
            <person name="Chiriac C."/>
            <person name="Salcher M."/>
            <person name="Ghai R."/>
            <person name="Kavagutti S V."/>
        </authorList>
    </citation>
    <scope>NUCLEOTIDE SEQUENCE</scope>
</reference>
<organism evidence="1">
    <name type="scientific">uncultured Caudovirales phage</name>
    <dbReference type="NCBI Taxonomy" id="2100421"/>
    <lineage>
        <taxon>Viruses</taxon>
        <taxon>Duplodnaviria</taxon>
        <taxon>Heunggongvirae</taxon>
        <taxon>Uroviricota</taxon>
        <taxon>Caudoviricetes</taxon>
        <taxon>Peduoviridae</taxon>
        <taxon>Maltschvirus</taxon>
        <taxon>Maltschvirus maltsch</taxon>
    </lineage>
</organism>
<gene>
    <name evidence="1" type="ORF">UFOVP772_20</name>
</gene>
<protein>
    <submittedName>
        <fullName evidence="1">Uncharacterized protein</fullName>
    </submittedName>
</protein>
<proteinExistence type="predicted"/>
<evidence type="ECO:0000313" key="1">
    <source>
        <dbReference type="EMBL" id="CAB4160966.1"/>
    </source>
</evidence>
<sequence>MNADFKKRKAAETLVKYSWMRNHDGFKGTDCEIGVIDWETINRQEWSFEEQVLVEVFKFLLGIESNASLDDLLALTPVDRQAAVMAIQAKFSLNDLEENLV</sequence>
<name>A0A6J5NTI0_9CAUD</name>
<dbReference type="EMBL" id="LR796708">
    <property type="protein sequence ID" value="CAB4160966.1"/>
    <property type="molecule type" value="Genomic_DNA"/>
</dbReference>
<accession>A0A6J5NTI0</accession>